<feature type="domain" description="ABC3 transporter permease C-terminal" evidence="7">
    <location>
        <begin position="713"/>
        <end position="827"/>
    </location>
</feature>
<name>A0A1E5T4Q9_9BACT</name>
<keyword evidence="5 6" id="KW-0472">Membrane</keyword>
<feature type="transmembrane region" description="Helical" evidence="6">
    <location>
        <begin position="21"/>
        <end position="42"/>
    </location>
</feature>
<feature type="transmembrane region" description="Helical" evidence="6">
    <location>
        <begin position="711"/>
        <end position="734"/>
    </location>
</feature>
<feature type="transmembrane region" description="Helical" evidence="6">
    <location>
        <begin position="397"/>
        <end position="422"/>
    </location>
</feature>
<sequence>MLANMFIVAWRNAIRHKQFTVLNILGLSIGITACFLIGLYVLNESSYDNFHEKGDRVYRINQPEIWGEWENQFASTGPNIAVALRSDIPEFEEVTRIHSPGQYVITYEPDGGNIKSFGEGKVFIAEDNFFKIFSFPAIKGNLDQALVTPQSIVLTERMATKYFGTEDPIGKTLEIKRSGAAPRPFVVTAVTEDPPANSHINFDMLVSMSSYPHIKRREHQWIWTTFGTYGLVRPGTDIEALEAKLQEIPSKWAAPAIKRVFEKSLEDYLEGRKWTLYMQPVREAYIYSPPTGNRFGPAGNIVYVQVFGAVGLLILLLSSINFMNLSTARSANRAKEVGIRKTLGSPKNALIQQFIFESVLFVFVSTVIATVATEFSLNAFNKLSETQLSLYDKLADPIFLTILIGFILTLGIAAGSYPAFYLSSFNPIEVLKGKLSSGFKGKFIRNGLVVFQFTITIALIISAMFVQKQLNFAASANLGFDNDNVIQMHGMEWLNESNKETFQTLLKSNPAFEKVALSDYVPPNIWAEDKYKAYGADMKPITLNRLRSEEDYLELLNLEFIAGRNFDKTRGNDKSKIILNETAVQDMGWGTADNYSEDSPIGKFITLPSSEEALFEVIGVVKDFNFNSVRFEIGPLMIINEKNDFLWESGTDFISVRLNSSLVQNSGELGELIDDIEEKLAQVNPGIPFEYSFMDQDFESFFRKEQQMGEVLNVFTIMALSIACLGLFGLAAFSAEQRKKELGVRKVLGASVYRLVYVFTAEFTVLIVIALLIASPLAYLFVKNWLANFAFKTPISIVVFLLAALGSLVVAWLTIGFQSLRAASRNPVEVLRDE</sequence>
<evidence type="ECO:0000256" key="3">
    <source>
        <dbReference type="ARBA" id="ARBA00022692"/>
    </source>
</evidence>
<dbReference type="Pfam" id="PF12704">
    <property type="entry name" value="MacB_PCD"/>
    <property type="match status" value="2"/>
</dbReference>
<dbReference type="AlphaFoldDB" id="A0A1E5T4Q9"/>
<dbReference type="PANTHER" id="PTHR30572">
    <property type="entry name" value="MEMBRANE COMPONENT OF TRANSPORTER-RELATED"/>
    <property type="match status" value="1"/>
</dbReference>
<feature type="transmembrane region" description="Helical" evidence="6">
    <location>
        <begin position="302"/>
        <end position="323"/>
    </location>
</feature>
<feature type="transmembrane region" description="Helical" evidence="6">
    <location>
        <begin position="443"/>
        <end position="466"/>
    </location>
</feature>
<accession>A0A1E5T4Q9</accession>
<evidence type="ECO:0000256" key="1">
    <source>
        <dbReference type="ARBA" id="ARBA00004651"/>
    </source>
</evidence>
<dbReference type="InterPro" id="IPR050250">
    <property type="entry name" value="Macrolide_Exporter_MacB"/>
</dbReference>
<evidence type="ECO:0000313" key="9">
    <source>
        <dbReference type="EMBL" id="OEK06346.1"/>
    </source>
</evidence>
<feature type="transmembrane region" description="Helical" evidence="6">
    <location>
        <begin position="354"/>
        <end position="377"/>
    </location>
</feature>
<dbReference type="STRING" id="1563681.BFP71_01325"/>
<feature type="transmembrane region" description="Helical" evidence="6">
    <location>
        <begin position="794"/>
        <end position="815"/>
    </location>
</feature>
<comment type="caution">
    <text evidence="9">The sequence shown here is derived from an EMBL/GenBank/DDBJ whole genome shotgun (WGS) entry which is preliminary data.</text>
</comment>
<feature type="transmembrane region" description="Helical" evidence="6">
    <location>
        <begin position="755"/>
        <end position="782"/>
    </location>
</feature>
<dbReference type="RefSeq" id="WP_069833657.1">
    <property type="nucleotide sequence ID" value="NZ_MDGQ01000003.1"/>
</dbReference>
<evidence type="ECO:0000256" key="4">
    <source>
        <dbReference type="ARBA" id="ARBA00022989"/>
    </source>
</evidence>
<evidence type="ECO:0000256" key="2">
    <source>
        <dbReference type="ARBA" id="ARBA00022475"/>
    </source>
</evidence>
<gene>
    <name evidence="9" type="ORF">BFP71_01325</name>
</gene>
<evidence type="ECO:0000256" key="5">
    <source>
        <dbReference type="ARBA" id="ARBA00023136"/>
    </source>
</evidence>
<evidence type="ECO:0000259" key="7">
    <source>
        <dbReference type="Pfam" id="PF02687"/>
    </source>
</evidence>
<dbReference type="GO" id="GO:0022857">
    <property type="term" value="F:transmembrane transporter activity"/>
    <property type="evidence" value="ECO:0007669"/>
    <property type="project" value="TreeGrafter"/>
</dbReference>
<keyword evidence="2" id="KW-1003">Cell membrane</keyword>
<dbReference type="Pfam" id="PF02687">
    <property type="entry name" value="FtsX"/>
    <property type="match status" value="2"/>
</dbReference>
<dbReference type="InterPro" id="IPR003838">
    <property type="entry name" value="ABC3_permease_C"/>
</dbReference>
<organism evidence="9 10">
    <name type="scientific">Roseivirga misakiensis</name>
    <dbReference type="NCBI Taxonomy" id="1563681"/>
    <lineage>
        <taxon>Bacteria</taxon>
        <taxon>Pseudomonadati</taxon>
        <taxon>Bacteroidota</taxon>
        <taxon>Cytophagia</taxon>
        <taxon>Cytophagales</taxon>
        <taxon>Roseivirgaceae</taxon>
        <taxon>Roseivirga</taxon>
    </lineage>
</organism>
<dbReference type="EMBL" id="MDGQ01000003">
    <property type="protein sequence ID" value="OEK06346.1"/>
    <property type="molecule type" value="Genomic_DNA"/>
</dbReference>
<keyword evidence="4 6" id="KW-1133">Transmembrane helix</keyword>
<dbReference type="InterPro" id="IPR025857">
    <property type="entry name" value="MacB_PCD"/>
</dbReference>
<proteinExistence type="predicted"/>
<evidence type="ECO:0000256" key="6">
    <source>
        <dbReference type="SAM" id="Phobius"/>
    </source>
</evidence>
<dbReference type="OrthoDB" id="5933722at2"/>
<keyword evidence="10" id="KW-1185">Reference proteome</keyword>
<evidence type="ECO:0000313" key="10">
    <source>
        <dbReference type="Proteomes" id="UP000095552"/>
    </source>
</evidence>
<reference evidence="9 10" key="1">
    <citation type="submission" date="2016-08" db="EMBL/GenBank/DDBJ databases">
        <title>Draft genome of Fabibacter sp. strain SK-8.</title>
        <authorList>
            <person name="Wong S.-K."/>
            <person name="Hamasaki K."/>
            <person name="Yoshizawa S."/>
        </authorList>
    </citation>
    <scope>NUCLEOTIDE SEQUENCE [LARGE SCALE GENOMIC DNA]</scope>
    <source>
        <strain evidence="9 10">SK-8</strain>
    </source>
</reference>
<dbReference type="Proteomes" id="UP000095552">
    <property type="component" value="Unassembled WGS sequence"/>
</dbReference>
<comment type="subcellular location">
    <subcellularLocation>
        <location evidence="1">Cell membrane</location>
        <topology evidence="1">Multi-pass membrane protein</topology>
    </subcellularLocation>
</comment>
<evidence type="ECO:0000259" key="8">
    <source>
        <dbReference type="Pfam" id="PF12704"/>
    </source>
</evidence>
<keyword evidence="3 6" id="KW-0812">Transmembrane</keyword>
<feature type="domain" description="ABC3 transporter permease C-terminal" evidence="7">
    <location>
        <begin position="310"/>
        <end position="427"/>
    </location>
</feature>
<feature type="domain" description="MacB-like periplasmic core" evidence="8">
    <location>
        <begin position="20"/>
        <end position="247"/>
    </location>
</feature>
<feature type="domain" description="MacB-like periplasmic core" evidence="8">
    <location>
        <begin position="458"/>
        <end position="627"/>
    </location>
</feature>
<dbReference type="GO" id="GO:0005886">
    <property type="term" value="C:plasma membrane"/>
    <property type="evidence" value="ECO:0007669"/>
    <property type="project" value="UniProtKB-SubCell"/>
</dbReference>
<evidence type="ECO:0008006" key="11">
    <source>
        <dbReference type="Google" id="ProtNLM"/>
    </source>
</evidence>
<protein>
    <recommendedName>
        <fullName evidence="11">ABC transporter permease</fullName>
    </recommendedName>
</protein>
<dbReference type="PANTHER" id="PTHR30572:SF18">
    <property type="entry name" value="ABC-TYPE MACROLIDE FAMILY EXPORT SYSTEM PERMEASE COMPONENT 2"/>
    <property type="match status" value="1"/>
</dbReference>